<dbReference type="Gene3D" id="1.10.510.10">
    <property type="entry name" value="Transferase(Phosphotransferase) domain 1"/>
    <property type="match status" value="1"/>
</dbReference>
<protein>
    <recommendedName>
        <fullName evidence="1">Protein kinase domain-containing protein</fullName>
    </recommendedName>
</protein>
<dbReference type="InterPro" id="IPR000719">
    <property type="entry name" value="Prot_kinase_dom"/>
</dbReference>
<dbReference type="EMBL" id="JAGYWB010000009">
    <property type="protein sequence ID" value="KAI0510859.1"/>
    <property type="molecule type" value="Genomic_DNA"/>
</dbReference>
<dbReference type="GO" id="GO:0004672">
    <property type="term" value="F:protein kinase activity"/>
    <property type="evidence" value="ECO:0007669"/>
    <property type="project" value="InterPro"/>
</dbReference>
<evidence type="ECO:0000259" key="1">
    <source>
        <dbReference type="PROSITE" id="PS50011"/>
    </source>
</evidence>
<dbReference type="Pfam" id="PF07714">
    <property type="entry name" value="PK_Tyr_Ser-Thr"/>
    <property type="match status" value="1"/>
</dbReference>
<dbReference type="PANTHER" id="PTHR45621">
    <property type="entry name" value="OS01G0588500 PROTEIN-RELATED"/>
    <property type="match status" value="1"/>
</dbReference>
<reference evidence="2" key="1">
    <citation type="journal article" date="2022" name="Front. Genet.">
        <title>Chromosome-Scale Assembly of the Dendrobium nobile Genome Provides Insights Into the Molecular Mechanism of the Biosynthesis of the Medicinal Active Ingredient of Dendrobium.</title>
        <authorList>
            <person name="Xu Q."/>
            <person name="Niu S.-C."/>
            <person name="Li K.-L."/>
            <person name="Zheng P.-J."/>
            <person name="Zhang X.-J."/>
            <person name="Jia Y."/>
            <person name="Liu Y."/>
            <person name="Niu Y.-X."/>
            <person name="Yu L.-H."/>
            <person name="Chen D.-F."/>
            <person name="Zhang G.-Q."/>
        </authorList>
    </citation>
    <scope>NUCLEOTIDE SEQUENCE</scope>
    <source>
        <tissue evidence="2">Leaf</tissue>
    </source>
</reference>
<dbReference type="InterPro" id="IPR011009">
    <property type="entry name" value="Kinase-like_dom_sf"/>
</dbReference>
<dbReference type="SUPFAM" id="SSF56112">
    <property type="entry name" value="Protein kinase-like (PK-like)"/>
    <property type="match status" value="1"/>
</dbReference>
<dbReference type="SMR" id="A0A8T3BCQ5"/>
<name>A0A8T3BCQ5_DENNO</name>
<dbReference type="PROSITE" id="PS50011">
    <property type="entry name" value="PROTEIN_KINASE_DOM"/>
    <property type="match status" value="1"/>
</dbReference>
<dbReference type="AlphaFoldDB" id="A0A8T3BCQ5"/>
<feature type="domain" description="Protein kinase" evidence="1">
    <location>
        <begin position="1"/>
        <end position="58"/>
    </location>
</feature>
<organism evidence="2 3">
    <name type="scientific">Dendrobium nobile</name>
    <name type="common">Orchid</name>
    <dbReference type="NCBI Taxonomy" id="94219"/>
    <lineage>
        <taxon>Eukaryota</taxon>
        <taxon>Viridiplantae</taxon>
        <taxon>Streptophyta</taxon>
        <taxon>Embryophyta</taxon>
        <taxon>Tracheophyta</taxon>
        <taxon>Spermatophyta</taxon>
        <taxon>Magnoliopsida</taxon>
        <taxon>Liliopsida</taxon>
        <taxon>Asparagales</taxon>
        <taxon>Orchidaceae</taxon>
        <taxon>Epidendroideae</taxon>
        <taxon>Malaxideae</taxon>
        <taxon>Dendrobiinae</taxon>
        <taxon>Dendrobium</taxon>
    </lineage>
</organism>
<dbReference type="Proteomes" id="UP000829196">
    <property type="component" value="Unassembled WGS sequence"/>
</dbReference>
<dbReference type="InterPro" id="IPR050823">
    <property type="entry name" value="Plant_Ser_Thr_Prot_Kinase"/>
</dbReference>
<evidence type="ECO:0000313" key="2">
    <source>
        <dbReference type="EMBL" id="KAI0510859.1"/>
    </source>
</evidence>
<dbReference type="OrthoDB" id="686240at2759"/>
<accession>A0A8T3BCQ5</accession>
<evidence type="ECO:0000313" key="3">
    <source>
        <dbReference type="Proteomes" id="UP000829196"/>
    </source>
</evidence>
<sequence>MKNLSSRQGEVNYLCQFHHPNLVKLIGYYLEDDHRLLDYEFLQRGSLENHLFRTGSCF</sequence>
<comment type="caution">
    <text evidence="2">The sequence shown here is derived from an EMBL/GenBank/DDBJ whole genome shotgun (WGS) entry which is preliminary data.</text>
</comment>
<keyword evidence="3" id="KW-1185">Reference proteome</keyword>
<dbReference type="InterPro" id="IPR001245">
    <property type="entry name" value="Ser-Thr/Tyr_kinase_cat_dom"/>
</dbReference>
<dbReference type="GO" id="GO:0005524">
    <property type="term" value="F:ATP binding"/>
    <property type="evidence" value="ECO:0007669"/>
    <property type="project" value="InterPro"/>
</dbReference>
<proteinExistence type="predicted"/>
<gene>
    <name evidence="2" type="ORF">KFK09_011469</name>
</gene>